<evidence type="ECO:0000313" key="2">
    <source>
        <dbReference type="EMBL" id="ADK87146.1"/>
    </source>
</evidence>
<feature type="coiled-coil region" evidence="1">
    <location>
        <begin position="463"/>
        <end position="756"/>
    </location>
</feature>
<feature type="coiled-coil region" evidence="1">
    <location>
        <begin position="789"/>
        <end position="1053"/>
    </location>
</feature>
<reference evidence="2 3" key="1">
    <citation type="journal article" date="2010" name="Appl. Environ. Microbiol.">
        <title>Targeted chromosomal knockouts in Mycoplasma pneumoniae.</title>
        <authorList>
            <person name="Krishnakumar R."/>
            <person name="Assad-Garcia N."/>
            <person name="Benders G.A."/>
            <person name="Phan Q."/>
            <person name="Montague M.G."/>
            <person name="Glass J.I."/>
        </authorList>
    </citation>
    <scope>NUCLEOTIDE SEQUENCE [LARGE SCALE GENOMIC DNA]</scope>
    <source>
        <strain evidence="3">ATCC 15531 / DSM 22911 / NBRC 14401 / NCTC 10119 / FH</strain>
    </source>
</reference>
<dbReference type="eggNOG" id="COG1511">
    <property type="taxonomic scope" value="Bacteria"/>
</dbReference>
<dbReference type="KEGG" id="mpj:MPNE_0554"/>
<accession>A0A0H3DLI5</accession>
<dbReference type="RefSeq" id="WP_014574996.1">
    <property type="nucleotide sequence ID" value="NZ_CP010546.1"/>
</dbReference>
<dbReference type="PATRIC" id="fig|722438.3.peg.527"/>
<organism evidence="2 3">
    <name type="scientific">Mycoplasmoides pneumoniae (strain ATCC 15531 / DSM 23978 / CIP 103766 / NBRC 14401 / NCTC 10119 / FH)</name>
    <name type="common">Mycoplasma pneumoniae</name>
    <dbReference type="NCBI Taxonomy" id="722438"/>
    <lineage>
        <taxon>Bacteria</taxon>
        <taxon>Bacillati</taxon>
        <taxon>Mycoplasmatota</taxon>
        <taxon>Mycoplasmoidales</taxon>
        <taxon>Mycoplasmoidaceae</taxon>
        <taxon>Mycoplasmoides</taxon>
    </lineage>
</organism>
<feature type="coiled-coil region" evidence="1">
    <location>
        <begin position="403"/>
        <end position="430"/>
    </location>
</feature>
<dbReference type="EMBL" id="CP002077">
    <property type="protein sequence ID" value="ADK87146.1"/>
    <property type="molecule type" value="Genomic_DNA"/>
</dbReference>
<dbReference type="PaxDb" id="722438-MPNE_0554"/>
<evidence type="ECO:0000256" key="1">
    <source>
        <dbReference type="SAM" id="Coils"/>
    </source>
</evidence>
<dbReference type="AlphaFoldDB" id="A0A0H3DLI5"/>
<gene>
    <name evidence="2" type="ordered locus">MPNE_0554</name>
</gene>
<dbReference type="HOGENOM" id="CLU_293859_0_0_14"/>
<sequence length="1140" mass="130629">MTAEKELGIHDFDENLNEQSLLKQLMPKTRNITLEPTRETITVPLERNIVERSFFGELDQLEKEQSIRNFFHFMVDMGVVKSQPHVDVLNHFANQLQVHKPQTVDLTMEFLEQEGQEVLTKEIKAGFCEITPSSITEQTTKPQLDETQLVDEYVHTKELETTPIPISFATKEVLFEEVFNTPSTQQVDESVLVNEYIELTQQIKNASEQVSSNHTHQFSVATEPAATKAVSETMLLDDYVEMVEQDVQAQTALPQAALDPTVSLTFSSPIDSNAILVYPEMKVPHVFDTVAPTTTTVPLDQTQLLDELVEVPVLTHTVTPAPLQPKAAPTNFALDQTQLVDELVTVPLTHTLVNESAPVTPVVVTSPAAEHSFSITTVDKANLTNALSQTVVIKPAEDSAHQSAVLDKEIATKQVQLQQLQAQIELRQAQLETPPVTYMGVEEYKLLPVQDVVPVQPTVSFEMTLLQEQLDKALKHNAALQIQLEEQLAKPLQYDQSPVLQERIELLQNQNTNLTQELNELQQKLFKSQNNSLLLARLEEENRTLKQHLQNNLPEANQLNFVLEKQLEQLQQDKHSLTLQIEQYKFDSKKHQEQLALIPSLRSEINSLETEVISLKQTNQRLSLIERENNFLKTEIKQLRETKLNDENTKYRNLLKQYELMRADSDAKLKELEHEQHLAHQHHQEQLAQLQRHNEALVKELDQVKATNFELGLAAQGFEQQKVVLEQKNSSLLASLQAAEENVHALGITNSELQNQLNVLEFTHKEKTAFDSKTLTLTKQQLEQTQFDLSLTQEQLATFKQQNQSLTDKLMASETQLNHLQQSDENLTQLQTQHELLQESYNKLQDEANHTQQQFHQAQNELDAAHQQLALFKQNNEELTDKCSNIQNELHDLNRVKTNWENLNTEHNLLQDKYAQQKEQMQHEHSNLAQIQAEHELLQESYNKVKAELNEIQITNLNEANAQYQDLLSAYELLQSNHNKLKQELQVLNQVNLEKQQLAQKLHNTHQSLSQTHAELTQLQAAYNNLQATPPVSDELLEQFNQVQLEKQRLLQQNLALVHELQYFNELNSSQTHEIKTKQDETVKEVIIVEKEIPVLPEKKPRLKKRDIVIENKEDALGKLSKKERIQAYAERLAKINGKQ</sequence>
<proteinExistence type="predicted"/>
<dbReference type="Proteomes" id="UP000007756">
    <property type="component" value="Chromosome"/>
</dbReference>
<dbReference type="GeneID" id="66608853"/>
<keyword evidence="1" id="KW-0175">Coiled coil</keyword>
<evidence type="ECO:0000313" key="3">
    <source>
        <dbReference type="Proteomes" id="UP000007756"/>
    </source>
</evidence>
<protein>
    <submittedName>
        <fullName evidence="2">Uncharacterized protein</fullName>
    </submittedName>
</protein>
<name>A0A0H3DLI5_MYCPB</name>
<dbReference type="STRING" id="722438.F539_02670"/>